<accession>A0A7S1FUN9</accession>
<dbReference type="PANTHER" id="PTHR16263">
    <property type="entry name" value="TETRATRICOPEPTIDE REPEAT PROTEIN 38"/>
    <property type="match status" value="1"/>
</dbReference>
<dbReference type="AlphaFoldDB" id="A0A7S1FUN9"/>
<evidence type="ECO:0000256" key="4">
    <source>
        <dbReference type="ARBA" id="ARBA00022803"/>
    </source>
</evidence>
<evidence type="ECO:0000313" key="5">
    <source>
        <dbReference type="EMBL" id="CAD8891558.1"/>
    </source>
</evidence>
<comment type="similarity">
    <text evidence="1">Belongs to the TTC38 family.</text>
</comment>
<evidence type="ECO:0000256" key="3">
    <source>
        <dbReference type="ARBA" id="ARBA00022737"/>
    </source>
</evidence>
<reference evidence="5" key="1">
    <citation type="submission" date="2021-01" db="EMBL/GenBank/DDBJ databases">
        <authorList>
            <person name="Corre E."/>
            <person name="Pelletier E."/>
            <person name="Niang G."/>
            <person name="Scheremetjew M."/>
            <person name="Finn R."/>
            <person name="Kale V."/>
            <person name="Holt S."/>
            <person name="Cochrane G."/>
            <person name="Meng A."/>
            <person name="Brown T."/>
            <person name="Cohen L."/>
        </authorList>
    </citation>
    <scope>NUCLEOTIDE SEQUENCE</scope>
    <source>
        <strain evidence="5">308</strain>
    </source>
</reference>
<protein>
    <recommendedName>
        <fullName evidence="2">Tetratricopeptide repeat protein 38</fullName>
    </recommendedName>
</protein>
<proteinExistence type="inferred from homology"/>
<dbReference type="PANTHER" id="PTHR16263:SF4">
    <property type="entry name" value="TETRATRICOPEPTIDE REPEAT PROTEIN 38"/>
    <property type="match status" value="1"/>
</dbReference>
<evidence type="ECO:0000256" key="1">
    <source>
        <dbReference type="ARBA" id="ARBA00005857"/>
    </source>
</evidence>
<dbReference type="InterPro" id="IPR011990">
    <property type="entry name" value="TPR-like_helical_dom_sf"/>
</dbReference>
<dbReference type="InterPro" id="IPR033891">
    <property type="entry name" value="TTC38"/>
</dbReference>
<organism evidence="5">
    <name type="scientific">Corethron hystrix</name>
    <dbReference type="NCBI Taxonomy" id="216773"/>
    <lineage>
        <taxon>Eukaryota</taxon>
        <taxon>Sar</taxon>
        <taxon>Stramenopiles</taxon>
        <taxon>Ochrophyta</taxon>
        <taxon>Bacillariophyta</taxon>
        <taxon>Coscinodiscophyceae</taxon>
        <taxon>Corethrophycidae</taxon>
        <taxon>Corethrales</taxon>
        <taxon>Corethraceae</taxon>
        <taxon>Corethron</taxon>
    </lineage>
</organism>
<name>A0A7S1FUN9_9STRA</name>
<gene>
    <name evidence="5" type="ORF">CHYS00102_LOCUS18764</name>
</gene>
<keyword evidence="3" id="KW-0677">Repeat</keyword>
<dbReference type="SUPFAM" id="SSF48452">
    <property type="entry name" value="TPR-like"/>
    <property type="match status" value="1"/>
</dbReference>
<dbReference type="EMBL" id="HBFR01026086">
    <property type="protein sequence ID" value="CAD8891558.1"/>
    <property type="molecule type" value="Transcribed_RNA"/>
</dbReference>
<sequence>MAVSPRVLPDRTGIFIIAHNNNTIELLHAALISFLNFDHDFGTNSALQAISSDNTCVLGLVMVASILILGGCSPDDSHVKSILQRAKERLENVTPSVGIRERQLVQAASLYMNGYRYQAMDLWENLIYESDCLNDLLAAKLLSSAAFFTGESRHGRIARTTETMLLAWDKNSYLRTSEYYSHLLSLNTFGLGEFMHYAKAERSALKALALYPSDVFALCTFCHVMLEQGGRTQEALHLLSTTEEKWNVHGGLVCHINWYWALFYIEVGMYDNALELFDRKIITAVQNSEGSMLDVTDAVSLLWRLELLHRSVGSHRWDAIYVVLAPLITPISSLLHVYSICATHIMVLLCRADSNAAAEFLRFLTDDNIDHSKLIPSDELYLKHQSRRVGFLLCEALYNYFTEENFQGALSNFLLLRNYMGCCGGSLPQHDVFHQTLISCAIRLGRLKLASSLMVDRFSSKQSNVTDFFKECINNHQR</sequence>
<evidence type="ECO:0000256" key="2">
    <source>
        <dbReference type="ARBA" id="ARBA00019992"/>
    </source>
</evidence>
<keyword evidence="4" id="KW-0802">TPR repeat</keyword>